<dbReference type="Proteomes" id="UP000886111">
    <property type="component" value="Unassembled WGS sequence"/>
</dbReference>
<accession>A0A7V5H3F5</accession>
<feature type="domain" description="DUF4159" evidence="1">
    <location>
        <begin position="24"/>
        <end position="212"/>
    </location>
</feature>
<dbReference type="InterPro" id="IPR025297">
    <property type="entry name" value="DUF4159"/>
</dbReference>
<protein>
    <submittedName>
        <fullName evidence="2">DUF4159 domain-containing protein</fullName>
    </submittedName>
</protein>
<dbReference type="Pfam" id="PF13709">
    <property type="entry name" value="DUF4159"/>
    <property type="match status" value="1"/>
</dbReference>
<dbReference type="EMBL" id="DRTD01000317">
    <property type="protein sequence ID" value="HHE54967.1"/>
    <property type="molecule type" value="Genomic_DNA"/>
</dbReference>
<evidence type="ECO:0000259" key="1">
    <source>
        <dbReference type="Pfam" id="PF13709"/>
    </source>
</evidence>
<organism evidence="2">
    <name type="scientific">Caldithrix abyssi</name>
    <dbReference type="NCBI Taxonomy" id="187145"/>
    <lineage>
        <taxon>Bacteria</taxon>
        <taxon>Pseudomonadati</taxon>
        <taxon>Calditrichota</taxon>
        <taxon>Calditrichia</taxon>
        <taxon>Calditrichales</taxon>
        <taxon>Calditrichaceae</taxon>
        <taxon>Caldithrix</taxon>
    </lineage>
</organism>
<name>A0A7V5H3F5_CALAY</name>
<reference evidence="2" key="1">
    <citation type="journal article" date="2020" name="mSystems">
        <title>Genome- and Community-Level Interaction Insights into Carbon Utilization and Element Cycling Functions of Hydrothermarchaeota in Hydrothermal Sediment.</title>
        <authorList>
            <person name="Zhou Z."/>
            <person name="Liu Y."/>
            <person name="Xu W."/>
            <person name="Pan J."/>
            <person name="Luo Z.H."/>
            <person name="Li M."/>
        </authorList>
    </citation>
    <scope>NUCLEOTIDE SEQUENCE [LARGE SCALE GENOMIC DNA]</scope>
    <source>
        <strain evidence="2">HyVt-76</strain>
    </source>
</reference>
<gene>
    <name evidence="2" type="ORF">ENL21_04240</name>
</gene>
<dbReference type="Gene3D" id="3.40.50.12140">
    <property type="entry name" value="Domain of unknown function DUF4159"/>
    <property type="match status" value="1"/>
</dbReference>
<dbReference type="AlphaFoldDB" id="A0A7V5H3F5"/>
<proteinExistence type="predicted"/>
<sequence>MFKKTIALLFFVNLVFGQMVTPVRIHYSGGGDWYGNKTTWRNILSRVRQEFDIEVARREVAHRITDPEFFQYPIAYIAGHGNIRFSDQEVRLLRKYLISGGFLFADDDYGMDASFRREMKKVFPELNFVELPFSHPIYHIYYQFSHGLPKVHEHAGGPPKGFGLFYQGRLVCFYSWNTDISDGCEDAEIHGDPPDIREQALKMAVNIFLYALLN</sequence>
<evidence type="ECO:0000313" key="2">
    <source>
        <dbReference type="EMBL" id="HHE54967.1"/>
    </source>
</evidence>
<comment type="caution">
    <text evidence="2">The sequence shown here is derived from an EMBL/GenBank/DDBJ whole genome shotgun (WGS) entry which is preliminary data.</text>
</comment>